<proteinExistence type="predicted"/>
<reference evidence="1 2" key="1">
    <citation type="submission" date="2019-05" db="EMBL/GenBank/DDBJ databases">
        <title>Draft genome sequence of Nonomuraea turkmeniaca DSM 43926.</title>
        <authorList>
            <person name="Saricaoglu S."/>
            <person name="Isik K."/>
        </authorList>
    </citation>
    <scope>NUCLEOTIDE SEQUENCE [LARGE SCALE GENOMIC DNA]</scope>
    <source>
        <strain evidence="1 2">DSM 43926</strain>
    </source>
</reference>
<dbReference type="AlphaFoldDB" id="A0A5S4F4I0"/>
<dbReference type="OrthoDB" id="3532420at2"/>
<evidence type="ECO:0000313" key="2">
    <source>
        <dbReference type="Proteomes" id="UP000309128"/>
    </source>
</evidence>
<dbReference type="EMBL" id="VCKY01000168">
    <property type="protein sequence ID" value="TMR11060.1"/>
    <property type="molecule type" value="Genomic_DNA"/>
</dbReference>
<dbReference type="Proteomes" id="UP000309128">
    <property type="component" value="Unassembled WGS sequence"/>
</dbReference>
<dbReference type="RefSeq" id="WP_138671309.1">
    <property type="nucleotide sequence ID" value="NZ_VCKY01000168.1"/>
</dbReference>
<organism evidence="1 2">
    <name type="scientific">Nonomuraea turkmeniaca</name>
    <dbReference type="NCBI Taxonomy" id="103838"/>
    <lineage>
        <taxon>Bacteria</taxon>
        <taxon>Bacillati</taxon>
        <taxon>Actinomycetota</taxon>
        <taxon>Actinomycetes</taxon>
        <taxon>Streptosporangiales</taxon>
        <taxon>Streptosporangiaceae</taxon>
        <taxon>Nonomuraea</taxon>
    </lineage>
</organism>
<gene>
    <name evidence="1" type="ORF">ETD86_37080</name>
</gene>
<keyword evidence="2" id="KW-1185">Reference proteome</keyword>
<evidence type="ECO:0000313" key="1">
    <source>
        <dbReference type="EMBL" id="TMR11060.1"/>
    </source>
</evidence>
<sequence length="125" mass="13654">MSTETPETKNPYQLRREAINRAIKAWQEHGDGDAMTLEDALMDEKFVVLPRSTGHGKWIVTVDGQPAARPGKDRPAGPVDAEEAAEMFLTLTGSDYYNECQVTVRPASPDELVASVWDHITGGAA</sequence>
<accession>A0A5S4F4I0</accession>
<name>A0A5S4F4I0_9ACTN</name>
<comment type="caution">
    <text evidence="1">The sequence shown here is derived from an EMBL/GenBank/DDBJ whole genome shotgun (WGS) entry which is preliminary data.</text>
</comment>
<protein>
    <submittedName>
        <fullName evidence="1">Uncharacterized protein</fullName>
    </submittedName>
</protein>